<gene>
    <name evidence="1" type="ORF">IHE45_18G062100</name>
</gene>
<dbReference type="Proteomes" id="UP000827976">
    <property type="component" value="Chromosome 18"/>
</dbReference>
<accession>A0ACB7U7A8</accession>
<protein>
    <submittedName>
        <fullName evidence="1">Pentatricopeptide repeat-containing protein</fullName>
    </submittedName>
</protein>
<reference evidence="2" key="1">
    <citation type="journal article" date="2022" name="Nat. Commun.">
        <title>Chromosome evolution and the genetic basis of agronomically important traits in greater yam.</title>
        <authorList>
            <person name="Bredeson J.V."/>
            <person name="Lyons J.B."/>
            <person name="Oniyinde I.O."/>
            <person name="Okereke N.R."/>
            <person name="Kolade O."/>
            <person name="Nnabue I."/>
            <person name="Nwadili C.O."/>
            <person name="Hribova E."/>
            <person name="Parker M."/>
            <person name="Nwogha J."/>
            <person name="Shu S."/>
            <person name="Carlson J."/>
            <person name="Kariba R."/>
            <person name="Muthemba S."/>
            <person name="Knop K."/>
            <person name="Barton G.J."/>
            <person name="Sherwood A.V."/>
            <person name="Lopez-Montes A."/>
            <person name="Asiedu R."/>
            <person name="Jamnadass R."/>
            <person name="Muchugi A."/>
            <person name="Goodstein D."/>
            <person name="Egesi C.N."/>
            <person name="Featherston J."/>
            <person name="Asfaw A."/>
            <person name="Simpson G.G."/>
            <person name="Dolezel J."/>
            <person name="Hendre P.S."/>
            <person name="Van Deynze A."/>
            <person name="Kumar P.L."/>
            <person name="Obidiegwu J.E."/>
            <person name="Bhattacharjee R."/>
            <person name="Rokhsar D.S."/>
        </authorList>
    </citation>
    <scope>NUCLEOTIDE SEQUENCE [LARGE SCALE GENOMIC DNA]</scope>
    <source>
        <strain evidence="2">cv. TDa95/00328</strain>
    </source>
</reference>
<evidence type="ECO:0000313" key="2">
    <source>
        <dbReference type="Proteomes" id="UP000827976"/>
    </source>
</evidence>
<organism evidence="1 2">
    <name type="scientific">Dioscorea alata</name>
    <name type="common">Purple yam</name>
    <dbReference type="NCBI Taxonomy" id="55571"/>
    <lineage>
        <taxon>Eukaryota</taxon>
        <taxon>Viridiplantae</taxon>
        <taxon>Streptophyta</taxon>
        <taxon>Embryophyta</taxon>
        <taxon>Tracheophyta</taxon>
        <taxon>Spermatophyta</taxon>
        <taxon>Magnoliopsida</taxon>
        <taxon>Liliopsida</taxon>
        <taxon>Dioscoreales</taxon>
        <taxon>Dioscoreaceae</taxon>
        <taxon>Dioscorea</taxon>
    </lineage>
</organism>
<evidence type="ECO:0000313" key="1">
    <source>
        <dbReference type="EMBL" id="KAH7656198.1"/>
    </source>
</evidence>
<comment type="caution">
    <text evidence="1">The sequence shown here is derived from an EMBL/GenBank/DDBJ whole genome shotgun (WGS) entry which is preliminary data.</text>
</comment>
<proteinExistence type="predicted"/>
<sequence>MISGYCKDGQVSAGMKFFEKMIKNGCIADSVTYGALISGLCKESRLEEARVLYDAMLDKSLVPCDVTRATLAYEYCKKDQPDNALSIMDRLDKKHWIRTANTLVRKLCSEAEVETSSIFLDRILNKDYELDHITYIAFLSACYSRNKYSMASEFSQRISKKVNSSYIQNSPRIT</sequence>
<name>A0ACB7U7A8_DIOAL</name>
<keyword evidence="2" id="KW-1185">Reference proteome</keyword>
<dbReference type="EMBL" id="CM037028">
    <property type="protein sequence ID" value="KAH7656198.1"/>
    <property type="molecule type" value="Genomic_DNA"/>
</dbReference>